<dbReference type="Pfam" id="PF00069">
    <property type="entry name" value="Pkinase"/>
    <property type="match status" value="1"/>
</dbReference>
<name>A0ABP9Z013_9FUNG</name>
<comment type="caution">
    <text evidence="5">The sequence shown here is derived from an EMBL/GenBank/DDBJ whole genome shotgun (WGS) entry which is preliminary data.</text>
</comment>
<dbReference type="Gene3D" id="1.10.510.10">
    <property type="entry name" value="Transferase(Phosphotransferase) domain 1"/>
    <property type="match status" value="1"/>
</dbReference>
<keyword evidence="6" id="KW-1185">Reference proteome</keyword>
<dbReference type="InterPro" id="IPR011009">
    <property type="entry name" value="Kinase-like_dom_sf"/>
</dbReference>
<protein>
    <recommendedName>
        <fullName evidence="4">Protein kinase domain-containing protein</fullName>
    </recommendedName>
</protein>
<evidence type="ECO:0000256" key="2">
    <source>
        <dbReference type="ARBA" id="ARBA00022840"/>
    </source>
</evidence>
<keyword evidence="2" id="KW-0067">ATP-binding</keyword>
<reference evidence="5 6" key="1">
    <citation type="submission" date="2024-04" db="EMBL/GenBank/DDBJ databases">
        <title>genome sequences of Mucor flavus KT1a and Helicostylum pulchrum KT1b strains isolated from the surface of a dry-aged beef.</title>
        <authorList>
            <person name="Toyotome T."/>
            <person name="Hosono M."/>
            <person name="Torimaru M."/>
            <person name="Fukuda K."/>
            <person name="Mikami N."/>
        </authorList>
    </citation>
    <scope>NUCLEOTIDE SEQUENCE [LARGE SCALE GENOMIC DNA]</scope>
    <source>
        <strain evidence="5 6">KT1a</strain>
    </source>
</reference>
<evidence type="ECO:0000256" key="1">
    <source>
        <dbReference type="ARBA" id="ARBA00022741"/>
    </source>
</evidence>
<dbReference type="SUPFAM" id="SSF56112">
    <property type="entry name" value="Protein kinase-like (PK-like)"/>
    <property type="match status" value="1"/>
</dbReference>
<sequence>MPVVNSGTKKRWWWQKLVSRETEKPNIQRWKNLSPDNPPLPFLVVQPTFKSSEPDQPTSEIAPTKNHEFIPSASLYISHHDPLYPSNRDLYTIAELSETNTTNSFVSGNDHPSDTTRATTSSDGNGLPVLPASSPIVVEQPSPVFTQAPVDKPSLSNEMDTNILFRRMLQLRINDKEYPKKLRLLFNNQSNLEGVLCTAIDGTQQKIRFKGTPQSIPPELLICDTYHHESTNVWVLGILLYHMLVGKYPFDKHVTHVELFNRMLDPNCVAIPDTLSVEAQDLLKHMLTPDPHKRATFAFIQSHPWFTSAKPKKTKRKKALQFHVQALLRICTSLDQITDKLQAQFPDYKHLVTTETIRAMIQLNYGIEPIQIKADYSIRIERNYSIFIDESTVTIHTYDTRPLPIYIMCAISSKGIQKLSISLLPHCATEFTRSLLKKLKTKTIPFQMIVKPSVQQKIQALFSCQASCIHSLMSYPTCSVPNPAKKCISRLSALLPEKSHIHSVQDIEHLFKATEVPAVNCKGWIHRFLSNC</sequence>
<feature type="domain" description="Protein kinase" evidence="4">
    <location>
        <begin position="1"/>
        <end position="306"/>
    </location>
</feature>
<evidence type="ECO:0000259" key="4">
    <source>
        <dbReference type="PROSITE" id="PS50011"/>
    </source>
</evidence>
<keyword evidence="1" id="KW-0547">Nucleotide-binding</keyword>
<dbReference type="PANTHER" id="PTHR24346:SF30">
    <property type="entry name" value="MATERNAL EMBRYONIC LEUCINE ZIPPER KINASE"/>
    <property type="match status" value="1"/>
</dbReference>
<dbReference type="Proteomes" id="UP001473302">
    <property type="component" value="Unassembled WGS sequence"/>
</dbReference>
<organism evidence="5 6">
    <name type="scientific">Mucor flavus</name>
    <dbReference type="NCBI Taxonomy" id="439312"/>
    <lineage>
        <taxon>Eukaryota</taxon>
        <taxon>Fungi</taxon>
        <taxon>Fungi incertae sedis</taxon>
        <taxon>Mucoromycota</taxon>
        <taxon>Mucoromycotina</taxon>
        <taxon>Mucoromycetes</taxon>
        <taxon>Mucorales</taxon>
        <taxon>Mucorineae</taxon>
        <taxon>Mucoraceae</taxon>
        <taxon>Mucor</taxon>
    </lineage>
</organism>
<evidence type="ECO:0000256" key="3">
    <source>
        <dbReference type="SAM" id="MobiDB-lite"/>
    </source>
</evidence>
<accession>A0ABP9Z013</accession>
<dbReference type="PANTHER" id="PTHR24346">
    <property type="entry name" value="MAP/MICROTUBULE AFFINITY-REGULATING KINASE"/>
    <property type="match status" value="1"/>
</dbReference>
<evidence type="ECO:0000313" key="5">
    <source>
        <dbReference type="EMBL" id="GAA5812453.1"/>
    </source>
</evidence>
<evidence type="ECO:0000313" key="6">
    <source>
        <dbReference type="Proteomes" id="UP001473302"/>
    </source>
</evidence>
<dbReference type="PROSITE" id="PS50011">
    <property type="entry name" value="PROTEIN_KINASE_DOM"/>
    <property type="match status" value="1"/>
</dbReference>
<dbReference type="InterPro" id="IPR000719">
    <property type="entry name" value="Prot_kinase_dom"/>
</dbReference>
<proteinExistence type="predicted"/>
<gene>
    <name evidence="5" type="ORF">MFLAVUS_005909</name>
</gene>
<dbReference type="SMART" id="SM00220">
    <property type="entry name" value="S_TKc"/>
    <property type="match status" value="1"/>
</dbReference>
<dbReference type="EMBL" id="BAABUK010000013">
    <property type="protein sequence ID" value="GAA5812453.1"/>
    <property type="molecule type" value="Genomic_DNA"/>
</dbReference>
<feature type="compositionally biased region" description="Polar residues" evidence="3">
    <location>
        <begin position="115"/>
        <end position="124"/>
    </location>
</feature>
<feature type="region of interest" description="Disordered" evidence="3">
    <location>
        <begin position="102"/>
        <end position="126"/>
    </location>
</feature>